<accession>A0A9D3MFP0</accession>
<reference evidence="2" key="1">
    <citation type="submission" date="2021-01" db="EMBL/GenBank/DDBJ databases">
        <title>A chromosome-scale assembly of European eel, Anguilla anguilla.</title>
        <authorList>
            <person name="Henkel C."/>
            <person name="Jong-Raadsen S.A."/>
            <person name="Dufour S."/>
            <person name="Weltzien F.-A."/>
            <person name="Palstra A.P."/>
            <person name="Pelster B."/>
            <person name="Spaink H.P."/>
            <person name="Van Den Thillart G.E."/>
            <person name="Jansen H."/>
            <person name="Zahm M."/>
            <person name="Klopp C."/>
            <person name="Cedric C."/>
            <person name="Louis A."/>
            <person name="Berthelot C."/>
            <person name="Parey E."/>
            <person name="Roest Crollius H."/>
            <person name="Montfort J."/>
            <person name="Robinson-Rechavi M."/>
            <person name="Bucao C."/>
            <person name="Bouchez O."/>
            <person name="Gislard M."/>
            <person name="Lluch J."/>
            <person name="Milhes M."/>
            <person name="Lampietro C."/>
            <person name="Lopez Roques C."/>
            <person name="Donnadieu C."/>
            <person name="Braasch I."/>
            <person name="Desvignes T."/>
            <person name="Postlethwait J."/>
            <person name="Bobe J."/>
            <person name="Guiguen Y."/>
            <person name="Dirks R."/>
        </authorList>
    </citation>
    <scope>NUCLEOTIDE SEQUENCE</scope>
    <source>
        <strain evidence="2">Tag_6206</strain>
        <tissue evidence="2">Liver</tissue>
    </source>
</reference>
<proteinExistence type="predicted"/>
<keyword evidence="1" id="KW-0472">Membrane</keyword>
<organism evidence="2 3">
    <name type="scientific">Anguilla anguilla</name>
    <name type="common">European freshwater eel</name>
    <name type="synonym">Muraena anguilla</name>
    <dbReference type="NCBI Taxonomy" id="7936"/>
    <lineage>
        <taxon>Eukaryota</taxon>
        <taxon>Metazoa</taxon>
        <taxon>Chordata</taxon>
        <taxon>Craniata</taxon>
        <taxon>Vertebrata</taxon>
        <taxon>Euteleostomi</taxon>
        <taxon>Actinopterygii</taxon>
        <taxon>Neopterygii</taxon>
        <taxon>Teleostei</taxon>
        <taxon>Anguilliformes</taxon>
        <taxon>Anguillidae</taxon>
        <taxon>Anguilla</taxon>
    </lineage>
</organism>
<dbReference type="EMBL" id="JAFIRN010000007">
    <property type="protein sequence ID" value="KAG5844988.1"/>
    <property type="molecule type" value="Genomic_DNA"/>
</dbReference>
<keyword evidence="3" id="KW-1185">Reference proteome</keyword>
<gene>
    <name evidence="2" type="ORF">ANANG_G00134000</name>
</gene>
<name>A0A9D3MFP0_ANGAN</name>
<protein>
    <submittedName>
        <fullName evidence="2">Uncharacterized protein</fullName>
    </submittedName>
</protein>
<keyword evidence="1" id="KW-0812">Transmembrane</keyword>
<dbReference type="AlphaFoldDB" id="A0A9D3MFP0"/>
<comment type="caution">
    <text evidence="2">The sequence shown here is derived from an EMBL/GenBank/DDBJ whole genome shotgun (WGS) entry which is preliminary data.</text>
</comment>
<evidence type="ECO:0000256" key="1">
    <source>
        <dbReference type="SAM" id="Phobius"/>
    </source>
</evidence>
<keyword evidence="1" id="KW-1133">Transmembrane helix</keyword>
<sequence length="69" mass="7782">MYRPLPAAATAESLPQNWRAARKTSSMQKKRACEYKSTIIALRLRKAQFVYGVVGDAGYIFLLLYLVSV</sequence>
<dbReference type="Proteomes" id="UP001044222">
    <property type="component" value="Chromosome 7"/>
</dbReference>
<feature type="transmembrane region" description="Helical" evidence="1">
    <location>
        <begin position="49"/>
        <end position="67"/>
    </location>
</feature>
<evidence type="ECO:0000313" key="2">
    <source>
        <dbReference type="EMBL" id="KAG5844988.1"/>
    </source>
</evidence>
<evidence type="ECO:0000313" key="3">
    <source>
        <dbReference type="Proteomes" id="UP001044222"/>
    </source>
</evidence>